<dbReference type="CDD" id="cd05930">
    <property type="entry name" value="A_NRPS"/>
    <property type="match status" value="1"/>
</dbReference>
<accession>A0ABW8M4A7</accession>
<dbReference type="PROSITE" id="PS00012">
    <property type="entry name" value="PHOSPHOPANTETHEINE"/>
    <property type="match status" value="1"/>
</dbReference>
<evidence type="ECO:0000256" key="4">
    <source>
        <dbReference type="SAM" id="MobiDB-lite"/>
    </source>
</evidence>
<dbReference type="Pfam" id="PF00501">
    <property type="entry name" value="AMP-binding"/>
    <property type="match status" value="1"/>
</dbReference>
<evidence type="ECO:0000313" key="7">
    <source>
        <dbReference type="Proteomes" id="UP001620295"/>
    </source>
</evidence>
<dbReference type="Proteomes" id="UP001620295">
    <property type="component" value="Unassembled WGS sequence"/>
</dbReference>
<gene>
    <name evidence="6" type="ORF">ACI2L5_50400</name>
</gene>
<comment type="caution">
    <text evidence="6">The sequence shown here is derived from an EMBL/GenBank/DDBJ whole genome shotgun (WGS) entry which is preliminary data.</text>
</comment>
<protein>
    <submittedName>
        <fullName evidence="6">Amino acid adenylation domain-containing protein</fullName>
    </submittedName>
</protein>
<dbReference type="Pfam" id="PF00668">
    <property type="entry name" value="Condensation"/>
    <property type="match status" value="1"/>
</dbReference>
<keyword evidence="3" id="KW-0597">Phosphoprotein</keyword>
<name>A0ABW8M4A7_9ACTN</name>
<dbReference type="InterPro" id="IPR025110">
    <property type="entry name" value="AMP-bd_C"/>
</dbReference>
<dbReference type="InterPro" id="IPR010071">
    <property type="entry name" value="AA_adenyl_dom"/>
</dbReference>
<dbReference type="Pfam" id="PF13193">
    <property type="entry name" value="AMP-binding_C"/>
    <property type="match status" value="1"/>
</dbReference>
<dbReference type="InterPro" id="IPR006162">
    <property type="entry name" value="Ppantetheine_attach_site"/>
</dbReference>
<dbReference type="InterPro" id="IPR020806">
    <property type="entry name" value="PKS_PP-bd"/>
</dbReference>
<dbReference type="Gene3D" id="3.30.559.10">
    <property type="entry name" value="Chloramphenicol acetyltransferase-like domain"/>
    <property type="match status" value="1"/>
</dbReference>
<dbReference type="InterPro" id="IPR029058">
    <property type="entry name" value="AB_hydrolase_fold"/>
</dbReference>
<feature type="non-terminal residue" evidence="6">
    <location>
        <position position="1"/>
    </location>
</feature>
<dbReference type="SUPFAM" id="SSF52777">
    <property type="entry name" value="CoA-dependent acyltransferases"/>
    <property type="match status" value="1"/>
</dbReference>
<dbReference type="EMBL" id="JBJDQH010000037">
    <property type="protein sequence ID" value="MFK4273012.1"/>
    <property type="molecule type" value="Genomic_DNA"/>
</dbReference>
<dbReference type="PROSITE" id="PS50075">
    <property type="entry name" value="CARRIER"/>
    <property type="match status" value="1"/>
</dbReference>
<evidence type="ECO:0000256" key="1">
    <source>
        <dbReference type="ARBA" id="ARBA00001957"/>
    </source>
</evidence>
<dbReference type="RefSeq" id="WP_404749102.1">
    <property type="nucleotide sequence ID" value="NZ_JBJDQH010000037.1"/>
</dbReference>
<dbReference type="SMART" id="SM00823">
    <property type="entry name" value="PKS_PP"/>
    <property type="match status" value="1"/>
</dbReference>
<dbReference type="InterPro" id="IPR009081">
    <property type="entry name" value="PP-bd_ACP"/>
</dbReference>
<dbReference type="InterPro" id="IPR000873">
    <property type="entry name" value="AMP-dep_synth/lig_dom"/>
</dbReference>
<comment type="cofactor">
    <cofactor evidence="1">
        <name>pantetheine 4'-phosphate</name>
        <dbReference type="ChEBI" id="CHEBI:47942"/>
    </cofactor>
</comment>
<organism evidence="6 7">
    <name type="scientific">Streptomyces milbemycinicus</name>
    <dbReference type="NCBI Taxonomy" id="476552"/>
    <lineage>
        <taxon>Bacteria</taxon>
        <taxon>Bacillati</taxon>
        <taxon>Actinomycetota</taxon>
        <taxon>Actinomycetes</taxon>
        <taxon>Kitasatosporales</taxon>
        <taxon>Streptomycetaceae</taxon>
        <taxon>Streptomyces</taxon>
    </lineage>
</organism>
<evidence type="ECO:0000313" key="6">
    <source>
        <dbReference type="EMBL" id="MFK4273012.1"/>
    </source>
</evidence>
<evidence type="ECO:0000259" key="5">
    <source>
        <dbReference type="PROSITE" id="PS50075"/>
    </source>
</evidence>
<dbReference type="NCBIfam" id="TIGR01733">
    <property type="entry name" value="AA-adenyl-dom"/>
    <property type="match status" value="1"/>
</dbReference>
<proteinExistence type="predicted"/>
<feature type="region of interest" description="Disordered" evidence="4">
    <location>
        <begin position="727"/>
        <end position="749"/>
    </location>
</feature>
<dbReference type="InterPro" id="IPR001242">
    <property type="entry name" value="Condensation_dom"/>
</dbReference>
<dbReference type="Gene3D" id="3.30.559.30">
    <property type="entry name" value="Nonribosomal peptide synthetase, condensation domain"/>
    <property type="match status" value="1"/>
</dbReference>
<keyword evidence="2" id="KW-0596">Phosphopantetheine</keyword>
<dbReference type="Gene3D" id="3.40.50.980">
    <property type="match status" value="2"/>
</dbReference>
<dbReference type="Gene3D" id="3.30.300.30">
    <property type="match status" value="1"/>
</dbReference>
<feature type="domain" description="Carrier" evidence="5">
    <location>
        <begin position="747"/>
        <end position="822"/>
    </location>
</feature>
<evidence type="ECO:0000256" key="2">
    <source>
        <dbReference type="ARBA" id="ARBA00022450"/>
    </source>
</evidence>
<dbReference type="SUPFAM" id="SSF47336">
    <property type="entry name" value="ACP-like"/>
    <property type="match status" value="1"/>
</dbReference>
<dbReference type="InterPro" id="IPR036736">
    <property type="entry name" value="ACP-like_sf"/>
</dbReference>
<dbReference type="InterPro" id="IPR023213">
    <property type="entry name" value="CAT-like_dom_sf"/>
</dbReference>
<dbReference type="InterPro" id="IPR045851">
    <property type="entry name" value="AMP-bd_C_sf"/>
</dbReference>
<keyword evidence="7" id="KW-1185">Reference proteome</keyword>
<sequence length="838" mass="90687">PHTTHQLTTTARHHNTTLNTLIQTAWAILLNHTTNQHDITFGATTAGRPPHIPHIENMVGLFINTLPVRVTLQPSESISALLKRVQQEQTELLAHQHLGLADIQKAVGLGELFDTVIVFENYPVDLPDADGPSGELQFTKEETRSGNHYPLTLAVVPGRQLHLRFDYRGDLFDQATVEALAGRFVRVLEAVAADPDVPVGQVDVLGEAERRQVLVDWNNTTRAVPDAVVPELFEAQVARTPDAVAVVCDGEELSYGELNVRANRLARYLIEQGAGPERLVAVALPRSTDLVVTLLAVMKSGAAYVPVDPELPAQRISHMLHDANPMLLVTDTTTATATVLPSLDGPSVVVDAAETAAHIATRPATDIRDNDRPGVLLPGHPVYVIYTSGSTGRPKGVVIPHQALVNYLTRATTAYPELSGTTVAHASISFDIGITVLYGTLTSGGRLHLTPWNTTPTPTPTPTPTDDQPVSLIKITPSHLPLLENSPHQPTGRLIIGGEPLPADALHTWHTHHPHTPITNHYGPTETTIGATDHTITPPTNGAPPTGTIPIGRPMWNTHIYILDHTLQPLPPGVPGELYIAGTQLARGYLNRPTLTAQRFIPNPYGPPGTRMYRTGDLARWNTNGTLQHLGRTDTQVKVRGFRIEPGEIEATLTTHDAVAQAAVLVREDQPGDKRLIGYLVPADTADKEAAALDTTEVLNLAKDQLPDYMVPSALVVLERLPLTPNGKLDRNALPAPNHTASASRRAPRTPREETLCALFAEVLGIPEVGIDDDFFTLGGHSLLATRLVSRIRTVLGVELAIRALFKAPTVVGLGEHIDASAAQPTRPKLRPMRRPEQ</sequence>
<evidence type="ECO:0000256" key="3">
    <source>
        <dbReference type="ARBA" id="ARBA00022553"/>
    </source>
</evidence>
<dbReference type="Gene3D" id="3.40.50.1820">
    <property type="entry name" value="alpha/beta hydrolase"/>
    <property type="match status" value="1"/>
</dbReference>
<dbReference type="SUPFAM" id="SSF56801">
    <property type="entry name" value="Acetyl-CoA synthetase-like"/>
    <property type="match status" value="1"/>
</dbReference>
<dbReference type="PANTHER" id="PTHR45527:SF1">
    <property type="entry name" value="FATTY ACID SYNTHASE"/>
    <property type="match status" value="1"/>
</dbReference>
<dbReference type="Pfam" id="PF00550">
    <property type="entry name" value="PP-binding"/>
    <property type="match status" value="1"/>
</dbReference>
<dbReference type="InterPro" id="IPR020845">
    <property type="entry name" value="AMP-binding_CS"/>
</dbReference>
<dbReference type="Gene3D" id="2.30.38.10">
    <property type="entry name" value="Luciferase, Domain 3"/>
    <property type="match status" value="1"/>
</dbReference>
<dbReference type="PROSITE" id="PS00455">
    <property type="entry name" value="AMP_BINDING"/>
    <property type="match status" value="1"/>
</dbReference>
<reference evidence="6 7" key="1">
    <citation type="submission" date="2024-11" db="EMBL/GenBank/DDBJ databases">
        <title>The Natural Products Discovery Center: Release of the First 8490 Sequenced Strains for Exploring Actinobacteria Biosynthetic Diversity.</title>
        <authorList>
            <person name="Kalkreuter E."/>
            <person name="Kautsar S.A."/>
            <person name="Yang D."/>
            <person name="Bader C.D."/>
            <person name="Teijaro C.N."/>
            <person name="Fluegel L."/>
            <person name="Davis C.M."/>
            <person name="Simpson J.R."/>
            <person name="Lauterbach L."/>
            <person name="Steele A.D."/>
            <person name="Gui C."/>
            <person name="Meng S."/>
            <person name="Li G."/>
            <person name="Viehrig K."/>
            <person name="Ye F."/>
            <person name="Su P."/>
            <person name="Kiefer A.F."/>
            <person name="Nichols A."/>
            <person name="Cepeda A.J."/>
            <person name="Yan W."/>
            <person name="Fan B."/>
            <person name="Jiang Y."/>
            <person name="Adhikari A."/>
            <person name="Zheng C.-J."/>
            <person name="Schuster L."/>
            <person name="Cowan T.M."/>
            <person name="Smanski M.J."/>
            <person name="Chevrette M.G."/>
            <person name="De Carvalho L.P.S."/>
            <person name="Shen B."/>
        </authorList>
    </citation>
    <scope>NUCLEOTIDE SEQUENCE [LARGE SCALE GENOMIC DNA]</scope>
    <source>
        <strain evidence="6 7">NPDC020863</strain>
    </source>
</reference>
<dbReference type="PANTHER" id="PTHR45527">
    <property type="entry name" value="NONRIBOSOMAL PEPTIDE SYNTHETASE"/>
    <property type="match status" value="1"/>
</dbReference>